<feature type="domain" description="NurA" evidence="1">
    <location>
        <begin position="62"/>
        <end position="333"/>
    </location>
</feature>
<name>A0A419ESD6_9BACT</name>
<evidence type="ECO:0000313" key="2">
    <source>
        <dbReference type="EMBL" id="RJP66557.1"/>
    </source>
</evidence>
<reference evidence="2 3" key="1">
    <citation type="journal article" date="2017" name="ISME J.">
        <title>Energy and carbon metabolisms in a deep terrestrial subsurface fluid microbial community.</title>
        <authorList>
            <person name="Momper L."/>
            <person name="Jungbluth S.P."/>
            <person name="Lee M.D."/>
            <person name="Amend J.P."/>
        </authorList>
    </citation>
    <scope>NUCLEOTIDE SEQUENCE [LARGE SCALE GENOMIC DNA]</scope>
    <source>
        <strain evidence="2">SURF_17</strain>
    </source>
</reference>
<proteinExistence type="predicted"/>
<sequence length="375" mass="41379">MEAFADLPDALVRDLLAKATPVAEGVSRNLQALRDARSLLHIEACNNQLICRKADLDVPREPSVVGVDGSYQIHCLTALDLCAAAAVAVEGTSKEAKRYWPEPYHDMWVDGLPHRVETVSVLRGTMVSMEMTLAWQAPHDLVLLDGSFSSLIIYLNQALTKLQDCAKTLADDFLARWHEGSLEKLKGLLHSDRTVAMPKFTSRNEFLRGNMLNPPVVVDGKTLATMILNPGEFTRPLPLNDNADPASQQVDHLPEKYCPKKDMDELRTALNGISVIYFRPYGWLPALRMELPFSVASSNTRLSIVLEGVTRQFFSPAVVEPYPLFLADRMVKSLGSGVSVIEQAVAQHVAGNSPDIENTLLFLQNYRTEGGRGGV</sequence>
<organism evidence="2 3">
    <name type="scientific">Candidatus Abyssobacteria bacterium SURF_17</name>
    <dbReference type="NCBI Taxonomy" id="2093361"/>
    <lineage>
        <taxon>Bacteria</taxon>
        <taxon>Pseudomonadati</taxon>
        <taxon>Candidatus Hydrogenedentota</taxon>
        <taxon>Candidatus Abyssobacteria</taxon>
    </lineage>
</organism>
<gene>
    <name evidence="2" type="ORF">C4532_15920</name>
</gene>
<evidence type="ECO:0000259" key="1">
    <source>
        <dbReference type="SMART" id="SM00933"/>
    </source>
</evidence>
<evidence type="ECO:0000313" key="3">
    <source>
        <dbReference type="Proteomes" id="UP000285961"/>
    </source>
</evidence>
<dbReference type="Proteomes" id="UP000285961">
    <property type="component" value="Unassembled WGS sequence"/>
</dbReference>
<comment type="caution">
    <text evidence="2">The sequence shown here is derived from an EMBL/GenBank/DDBJ whole genome shotgun (WGS) entry which is preliminary data.</text>
</comment>
<protein>
    <submittedName>
        <fullName evidence="2">DNA double-strand break repair nuclease NurA</fullName>
    </submittedName>
</protein>
<accession>A0A419ESD6</accession>
<dbReference type="AlphaFoldDB" id="A0A419ESD6"/>
<dbReference type="EMBL" id="QZKI01000114">
    <property type="protein sequence ID" value="RJP66557.1"/>
    <property type="molecule type" value="Genomic_DNA"/>
</dbReference>
<dbReference type="InterPro" id="IPR018977">
    <property type="entry name" value="NurA_domain"/>
</dbReference>
<dbReference type="SMART" id="SM00933">
    <property type="entry name" value="NurA"/>
    <property type="match status" value="1"/>
</dbReference>